<sequence length="86" mass="11054">MEEQFCRRIDFPLDRELIWLWPDSYHYLYEKEALDFGRYAFFTFEIPAHYYKKAILWSDFYRWHLVLNRLWENEPDESDRYERIFN</sequence>
<dbReference type="PATRIC" id="fig|1158614.3.peg.3795"/>
<evidence type="ECO:0000313" key="2">
    <source>
        <dbReference type="EMBL" id="EOW80872.1"/>
    </source>
</evidence>
<comment type="caution">
    <text evidence="1">The sequence shown here is derived from an EMBL/GenBank/DDBJ whole genome shotgun (WGS) entry which is preliminary data.</text>
</comment>
<dbReference type="eggNOG" id="ENOG5030746">
    <property type="taxonomic scope" value="Bacteria"/>
</dbReference>
<dbReference type="AlphaFoldDB" id="R2XGY6"/>
<protein>
    <submittedName>
        <fullName evidence="1">Uncharacterized protein</fullName>
    </submittedName>
</protein>
<reference evidence="1 3" key="1">
    <citation type="submission" date="2013-02" db="EMBL/GenBank/DDBJ databases">
        <title>The Genome Sequence of Enterococcus gilvus ATCC BAA-350.</title>
        <authorList>
            <consortium name="The Broad Institute Genome Sequencing Platform"/>
            <consortium name="The Broad Institute Genome Sequencing Center for Infectious Disease"/>
            <person name="Earl A.M."/>
            <person name="Gilmore M.S."/>
            <person name="Lebreton F."/>
            <person name="Walker B."/>
            <person name="Young S.K."/>
            <person name="Zeng Q."/>
            <person name="Gargeya S."/>
            <person name="Fitzgerald M."/>
            <person name="Haas B."/>
            <person name="Abouelleil A."/>
            <person name="Alvarado L."/>
            <person name="Arachchi H.M."/>
            <person name="Berlin A.M."/>
            <person name="Chapman S.B."/>
            <person name="Dewar J."/>
            <person name="Goldberg J."/>
            <person name="Griggs A."/>
            <person name="Gujja S."/>
            <person name="Hansen M."/>
            <person name="Howarth C."/>
            <person name="Imamovic A."/>
            <person name="Larimer J."/>
            <person name="McCowan C."/>
            <person name="Murphy C."/>
            <person name="Neiman D."/>
            <person name="Pearson M."/>
            <person name="Priest M."/>
            <person name="Roberts A."/>
            <person name="Saif S."/>
            <person name="Shea T."/>
            <person name="Sisk P."/>
            <person name="Sykes S."/>
            <person name="Wortman J."/>
            <person name="Nusbaum C."/>
            <person name="Birren B."/>
        </authorList>
    </citation>
    <scope>NUCLEOTIDE SEQUENCE [LARGE SCALE GENOMIC DNA]</scope>
    <source>
        <strain evidence="1 3">ATCC BAA-350</strain>
    </source>
</reference>
<accession>R2XGY6</accession>
<reference evidence="2 4" key="2">
    <citation type="submission" date="2013-03" db="EMBL/GenBank/DDBJ databases">
        <title>The Genome Sequence of Enterococcus gilvus ATCC BAA-350 (PacBio/Illumina hybrid assembly).</title>
        <authorList>
            <consortium name="The Broad Institute Genomics Platform"/>
            <consortium name="The Broad Institute Genome Sequencing Center for Infectious Disease"/>
            <person name="Earl A."/>
            <person name="Russ C."/>
            <person name="Gilmore M."/>
            <person name="Surin D."/>
            <person name="Walker B."/>
            <person name="Young S."/>
            <person name="Zeng Q."/>
            <person name="Gargeya S."/>
            <person name="Fitzgerald M."/>
            <person name="Haas B."/>
            <person name="Abouelleil A."/>
            <person name="Allen A.W."/>
            <person name="Alvarado L."/>
            <person name="Arachchi H.M."/>
            <person name="Berlin A.M."/>
            <person name="Chapman S.B."/>
            <person name="Gainer-Dewar J."/>
            <person name="Goldberg J."/>
            <person name="Griggs A."/>
            <person name="Gujja S."/>
            <person name="Hansen M."/>
            <person name="Howarth C."/>
            <person name="Imamovic A."/>
            <person name="Ireland A."/>
            <person name="Larimer J."/>
            <person name="McCowan C."/>
            <person name="Murphy C."/>
            <person name="Pearson M."/>
            <person name="Poon T.W."/>
            <person name="Priest M."/>
            <person name="Roberts A."/>
            <person name="Saif S."/>
            <person name="Shea T."/>
            <person name="Sisk P."/>
            <person name="Sykes S."/>
            <person name="Wortman J."/>
            <person name="Nusbaum C."/>
            <person name="Birren B."/>
        </authorList>
    </citation>
    <scope>NUCLEOTIDE SEQUENCE [LARGE SCALE GENOMIC DNA]</scope>
    <source>
        <strain evidence="2 4">ATCC BAA-350</strain>
    </source>
</reference>
<dbReference type="EMBL" id="AJDQ01000012">
    <property type="protein sequence ID" value="EOI53853.1"/>
    <property type="molecule type" value="Genomic_DNA"/>
</dbReference>
<dbReference type="Proteomes" id="UP000013750">
    <property type="component" value="Unassembled WGS sequence"/>
</dbReference>
<evidence type="ECO:0000313" key="3">
    <source>
        <dbReference type="Proteomes" id="UP000013750"/>
    </source>
</evidence>
<organism evidence="1 3">
    <name type="scientific">Enterococcus gilvus ATCC BAA-350</name>
    <dbReference type="NCBI Taxonomy" id="1158614"/>
    <lineage>
        <taxon>Bacteria</taxon>
        <taxon>Bacillati</taxon>
        <taxon>Bacillota</taxon>
        <taxon>Bacilli</taxon>
        <taxon>Lactobacillales</taxon>
        <taxon>Enterococcaceae</taxon>
        <taxon>Enterococcus</taxon>
    </lineage>
</organism>
<evidence type="ECO:0000313" key="4">
    <source>
        <dbReference type="Proteomes" id="UP000014160"/>
    </source>
</evidence>
<evidence type="ECO:0000313" key="1">
    <source>
        <dbReference type="EMBL" id="EOI53853.1"/>
    </source>
</evidence>
<dbReference type="HOGENOM" id="CLU_140252_0_0_9"/>
<dbReference type="Proteomes" id="UP000014160">
    <property type="component" value="Unassembled WGS sequence"/>
</dbReference>
<keyword evidence="4" id="KW-1185">Reference proteome</keyword>
<gene>
    <name evidence="2" type="ORF">I592_00156</name>
    <name evidence="1" type="ORF">UKC_03806</name>
</gene>
<name>R2XGY6_9ENTE</name>
<dbReference type="EMBL" id="ASWH01000001">
    <property type="protein sequence ID" value="EOW80872.1"/>
    <property type="molecule type" value="Genomic_DNA"/>
</dbReference>
<proteinExistence type="predicted"/>